<keyword evidence="3" id="KW-1185">Reference proteome</keyword>
<feature type="region of interest" description="Disordered" evidence="1">
    <location>
        <begin position="873"/>
        <end position="898"/>
    </location>
</feature>
<feature type="compositionally biased region" description="Polar residues" evidence="1">
    <location>
        <begin position="420"/>
        <end position="430"/>
    </location>
</feature>
<feature type="compositionally biased region" description="Low complexity" evidence="1">
    <location>
        <begin position="475"/>
        <end position="490"/>
    </location>
</feature>
<dbReference type="EMBL" id="CAXHTA020000009">
    <property type="protein sequence ID" value="CAL5223672.1"/>
    <property type="molecule type" value="Genomic_DNA"/>
</dbReference>
<feature type="compositionally biased region" description="Low complexity" evidence="1">
    <location>
        <begin position="797"/>
        <end position="812"/>
    </location>
</feature>
<feature type="compositionally biased region" description="Basic and acidic residues" evidence="1">
    <location>
        <begin position="548"/>
        <end position="559"/>
    </location>
</feature>
<feature type="region of interest" description="Disordered" evidence="1">
    <location>
        <begin position="797"/>
        <end position="855"/>
    </location>
</feature>
<gene>
    <name evidence="2" type="primary">g6221</name>
    <name evidence="2" type="ORF">VP750_LOCUS5331</name>
</gene>
<dbReference type="Proteomes" id="UP001497392">
    <property type="component" value="Unassembled WGS sequence"/>
</dbReference>
<organism evidence="2 3">
    <name type="scientific">Coccomyxa viridis</name>
    <dbReference type="NCBI Taxonomy" id="1274662"/>
    <lineage>
        <taxon>Eukaryota</taxon>
        <taxon>Viridiplantae</taxon>
        <taxon>Chlorophyta</taxon>
        <taxon>core chlorophytes</taxon>
        <taxon>Trebouxiophyceae</taxon>
        <taxon>Trebouxiophyceae incertae sedis</taxon>
        <taxon>Coccomyxaceae</taxon>
        <taxon>Coccomyxa</taxon>
    </lineage>
</organism>
<feature type="region of interest" description="Disordered" evidence="1">
    <location>
        <begin position="82"/>
        <end position="119"/>
    </location>
</feature>
<feature type="compositionally biased region" description="Basic and acidic residues" evidence="1">
    <location>
        <begin position="818"/>
        <end position="828"/>
    </location>
</feature>
<feature type="region of interest" description="Disordered" evidence="1">
    <location>
        <begin position="382"/>
        <end position="594"/>
    </location>
</feature>
<evidence type="ECO:0000256" key="1">
    <source>
        <dbReference type="SAM" id="MobiDB-lite"/>
    </source>
</evidence>
<comment type="caution">
    <text evidence="2">The sequence shown here is derived from an EMBL/GenBank/DDBJ whole genome shotgun (WGS) entry which is preliminary data.</text>
</comment>
<feature type="region of interest" description="Disordered" evidence="1">
    <location>
        <begin position="34"/>
        <end position="53"/>
    </location>
</feature>
<accession>A0ABP1FZX0</accession>
<protein>
    <submittedName>
        <fullName evidence="2">G6221 protein</fullName>
    </submittedName>
</protein>
<sequence>MAEHDGDDMHDWETFNQQIEKLLLSMQKTDRATLISPGANTGRNFPLPRTAGRDQRPTFASILEHADLRQNLSESAFEQAAETGSQSLAEDLPLPDSATASREVVQPTTGRPEMQLPDEVLPCSTGARADESQMHVSNARPDAEQLVAVHEQSANTALEQDMHSLADAEQPSIDTQADGQMGMRNQRQPEDNPYRVLLQQIDLHIATCQASLANIYPVEQGHVSAEPATPAQAESALATSSFPAQRSVYRNELYEALPESLDSPCVVSGTASRRKAMAAALPLPAEEVHELMAAEDVHAQPATPFGSPAILERPCPDIVPAALPPGARAGSIQPINQTAEQQAATAELHVPQDRALGLVEGIGSGQRLPAAVSPAEGTITEQPAQASGGAEPLEASPAVTHQEEPLQQACSNEQEADSAGQESAEPSGSAEQALRAAASGDSSVLETLDEEEEEQPRLIAAWWPPGAAQPEQAVSLPRPGSGEPGRSPLGTPSAGLPQRTVSVEIRDAEQRMPPHGQSGTDAAPELGQEAGRSPCRILRLSLSPPCSSHRDDSAGEAEGRSPTQLFPAEVMHGPYKENTSPELSDSAHAQDPAALERTAAQDYEALGLCRALASPTAGLHGQELQAWQQHSAAKLLEVYQDMALQDDCDLEPLHSPLAAGPPTEGLDTADERAHQAELARRDLETRMGAHAVELAERDTQVAYLSSAMGLAEDLLTAKQRKVEELSGESLGLQDVLSEAGAEAAARAMRLTELEAETVQQRAQLAQVQQQLAEREEQLAQCHAELADAQRQLAAAQEAASASPLASTPSVLSRNTHTPRKDKLREMHEPQPLLASTPLPDTALHQSPFTTPGAREAARSPVLARLMRGLHSAVPGSGGRAQRSAWEAVTPPLSHGKRTTEALTAVLRRIRSREEAP</sequence>
<evidence type="ECO:0000313" key="2">
    <source>
        <dbReference type="EMBL" id="CAL5223672.1"/>
    </source>
</evidence>
<proteinExistence type="predicted"/>
<evidence type="ECO:0000313" key="3">
    <source>
        <dbReference type="Proteomes" id="UP001497392"/>
    </source>
</evidence>
<name>A0ABP1FZX0_9CHLO</name>
<reference evidence="2 3" key="1">
    <citation type="submission" date="2024-06" db="EMBL/GenBank/DDBJ databases">
        <authorList>
            <person name="Kraege A."/>
            <person name="Thomma B."/>
        </authorList>
    </citation>
    <scope>NUCLEOTIDE SEQUENCE [LARGE SCALE GENOMIC DNA]</scope>
</reference>